<dbReference type="GO" id="GO:0005829">
    <property type="term" value="C:cytosol"/>
    <property type="evidence" value="ECO:0007669"/>
    <property type="project" value="TreeGrafter"/>
</dbReference>
<dbReference type="PANTHER" id="PTHR30419">
    <property type="entry name" value="HTH-TYPE TRANSCRIPTIONAL REGULATOR YBHD"/>
    <property type="match status" value="1"/>
</dbReference>
<dbReference type="InterPro" id="IPR000847">
    <property type="entry name" value="LysR_HTH_N"/>
</dbReference>
<keyword evidence="4" id="KW-0804">Transcription</keyword>
<evidence type="ECO:0000256" key="1">
    <source>
        <dbReference type="ARBA" id="ARBA00009437"/>
    </source>
</evidence>
<comment type="similarity">
    <text evidence="1">Belongs to the LysR transcriptional regulatory family.</text>
</comment>
<dbReference type="Proteomes" id="UP000281372">
    <property type="component" value="Unassembled WGS sequence"/>
</dbReference>
<dbReference type="GO" id="GO:0003677">
    <property type="term" value="F:DNA binding"/>
    <property type="evidence" value="ECO:0007669"/>
    <property type="project" value="UniProtKB-KW"/>
</dbReference>
<dbReference type="EMBL" id="RBOW01000326">
    <property type="protein sequence ID" value="RMN34673.1"/>
    <property type="molecule type" value="Genomic_DNA"/>
</dbReference>
<dbReference type="Pfam" id="PF03466">
    <property type="entry name" value="LysR_substrate"/>
    <property type="match status" value="1"/>
</dbReference>
<dbReference type="SUPFAM" id="SSF46785">
    <property type="entry name" value="Winged helix' DNA-binding domain"/>
    <property type="match status" value="1"/>
</dbReference>
<dbReference type="Gene3D" id="1.10.10.10">
    <property type="entry name" value="Winged helix-like DNA-binding domain superfamily/Winged helix DNA-binding domain"/>
    <property type="match status" value="1"/>
</dbReference>
<dbReference type="InterPro" id="IPR036388">
    <property type="entry name" value="WH-like_DNA-bd_sf"/>
</dbReference>
<evidence type="ECO:0000313" key="6">
    <source>
        <dbReference type="EMBL" id="RMN34673.1"/>
    </source>
</evidence>
<feature type="domain" description="HTH lysR-type" evidence="5">
    <location>
        <begin position="61"/>
        <end position="111"/>
    </location>
</feature>
<evidence type="ECO:0000256" key="2">
    <source>
        <dbReference type="ARBA" id="ARBA00023015"/>
    </source>
</evidence>
<dbReference type="InterPro" id="IPR050950">
    <property type="entry name" value="HTH-type_LysR_regulators"/>
</dbReference>
<keyword evidence="3" id="KW-0238">DNA-binding</keyword>
<organism evidence="6 7">
    <name type="scientific">Pseudomonas cannabina</name>
    <dbReference type="NCBI Taxonomy" id="86840"/>
    <lineage>
        <taxon>Bacteria</taxon>
        <taxon>Pseudomonadati</taxon>
        <taxon>Pseudomonadota</taxon>
        <taxon>Gammaproteobacteria</taxon>
        <taxon>Pseudomonadales</taxon>
        <taxon>Pseudomonadaceae</taxon>
        <taxon>Pseudomonas</taxon>
    </lineage>
</organism>
<dbReference type="AlphaFoldDB" id="A0A3M3LJ97"/>
<dbReference type="SUPFAM" id="SSF53850">
    <property type="entry name" value="Periplasmic binding protein-like II"/>
    <property type="match status" value="1"/>
</dbReference>
<dbReference type="FunFam" id="1.10.10.10:FF:000001">
    <property type="entry name" value="LysR family transcriptional regulator"/>
    <property type="match status" value="1"/>
</dbReference>
<name>A0A3M3LJ97_PSECA</name>
<dbReference type="Pfam" id="PF00126">
    <property type="entry name" value="HTH_1"/>
    <property type="match status" value="1"/>
</dbReference>
<protein>
    <submittedName>
        <fullName evidence="6">Transcriptional regulator, LysR family</fullName>
    </submittedName>
</protein>
<sequence length="351" mass="38900">MGFTGIQQGCPQPRAPCDVLINRVWTALSPLSNNPEIEFMLPLAQHWMPPMSLVQDRRILYFFEAVRLGSVRAAADFLNVAPSAVSRQIAQLEQELGSPLLERHRRGVKPTEAGDKVLAYYRKRLTQQEVLLDSIQALKGLHSGSVTLVSGEGFLESLAQPLARFSEQHPRIELIVNVCGSNEVIRQVVEDEAHIGLVFNPAADPKIRSHAHQRQSVCVITGPDHPLTDEPGPVELRALGQYRVALPAVSYGIRQILLQAEHQLGITVQPTLTCSTFAMLKHFAMQGGVTLLPTFVVEEEIRSGKLRALPLQHEVFSSPQTHLISRLGRQLSVGANRLMSMLLQDMTAFRN</sequence>
<evidence type="ECO:0000259" key="5">
    <source>
        <dbReference type="PROSITE" id="PS50931"/>
    </source>
</evidence>
<evidence type="ECO:0000313" key="7">
    <source>
        <dbReference type="Proteomes" id="UP000281372"/>
    </source>
</evidence>
<proteinExistence type="inferred from homology"/>
<comment type="caution">
    <text evidence="6">The sequence shown here is derived from an EMBL/GenBank/DDBJ whole genome shotgun (WGS) entry which is preliminary data.</text>
</comment>
<dbReference type="InterPro" id="IPR005119">
    <property type="entry name" value="LysR_subst-bd"/>
</dbReference>
<dbReference type="GO" id="GO:0003700">
    <property type="term" value="F:DNA-binding transcription factor activity"/>
    <property type="evidence" value="ECO:0007669"/>
    <property type="project" value="InterPro"/>
</dbReference>
<dbReference type="InterPro" id="IPR036390">
    <property type="entry name" value="WH_DNA-bd_sf"/>
</dbReference>
<evidence type="ECO:0000256" key="4">
    <source>
        <dbReference type="ARBA" id="ARBA00023163"/>
    </source>
</evidence>
<accession>A0A3M3LJ97</accession>
<keyword evidence="2" id="KW-0805">Transcription regulation</keyword>
<dbReference type="PANTHER" id="PTHR30419:SF8">
    <property type="entry name" value="NITROGEN ASSIMILATION TRANSCRIPTIONAL ACTIVATOR-RELATED"/>
    <property type="match status" value="1"/>
</dbReference>
<dbReference type="PROSITE" id="PS50931">
    <property type="entry name" value="HTH_LYSR"/>
    <property type="match status" value="1"/>
</dbReference>
<evidence type="ECO:0000256" key="3">
    <source>
        <dbReference type="ARBA" id="ARBA00023125"/>
    </source>
</evidence>
<dbReference type="Gene3D" id="3.40.190.290">
    <property type="match status" value="1"/>
</dbReference>
<reference evidence="6 7" key="1">
    <citation type="submission" date="2018-08" db="EMBL/GenBank/DDBJ databases">
        <title>Recombination of ecologically and evolutionarily significant loci maintains genetic cohesion in the Pseudomonas syringae species complex.</title>
        <authorList>
            <person name="Dillon M."/>
            <person name="Thakur S."/>
            <person name="Almeida R.N.D."/>
            <person name="Weir B.S."/>
            <person name="Guttman D.S."/>
        </authorList>
    </citation>
    <scope>NUCLEOTIDE SEQUENCE [LARGE SCALE GENOMIC DNA]</scope>
    <source>
        <strain evidence="6 7">ICMP 2821</strain>
    </source>
</reference>
<gene>
    <name evidence="6" type="ORF">ALQ64_00363</name>
</gene>